<feature type="transmembrane region" description="Helical" evidence="1">
    <location>
        <begin position="100"/>
        <end position="119"/>
    </location>
</feature>
<dbReference type="PANTHER" id="PTHR22943">
    <property type="entry name" value="7-TRANSMEMBRANE DOMAIN RECEPTOR C.ELEGANS"/>
    <property type="match status" value="1"/>
</dbReference>
<keyword evidence="1" id="KW-0472">Membrane</keyword>
<dbReference type="AlphaFoldDB" id="A0AAD4MKI4"/>
<reference evidence="2" key="1">
    <citation type="submission" date="2022-01" db="EMBL/GenBank/DDBJ databases">
        <title>Genome Sequence Resource for Two Populations of Ditylenchus destructor, the Migratory Endoparasitic Phytonematode.</title>
        <authorList>
            <person name="Zhang H."/>
            <person name="Lin R."/>
            <person name="Xie B."/>
        </authorList>
    </citation>
    <scope>NUCLEOTIDE SEQUENCE</scope>
    <source>
        <strain evidence="2">BazhouSP</strain>
    </source>
</reference>
<proteinExistence type="predicted"/>
<comment type="caution">
    <text evidence="2">The sequence shown here is derived from an EMBL/GenBank/DDBJ whole genome shotgun (WGS) entry which is preliminary data.</text>
</comment>
<accession>A0AAD4MKI4</accession>
<name>A0AAD4MKI4_9BILA</name>
<dbReference type="PANTHER" id="PTHR22943:SF248">
    <property type="entry name" value="SEVEN TM RECEPTOR"/>
    <property type="match status" value="1"/>
</dbReference>
<evidence type="ECO:0000313" key="3">
    <source>
        <dbReference type="Proteomes" id="UP001201812"/>
    </source>
</evidence>
<dbReference type="InterPro" id="IPR019421">
    <property type="entry name" value="7TM_GPCR_serpentine_rcpt_Srd"/>
</dbReference>
<evidence type="ECO:0000256" key="1">
    <source>
        <dbReference type="SAM" id="Phobius"/>
    </source>
</evidence>
<protein>
    <submittedName>
        <fullName evidence="2">Serpentine type 7TM GPCR chemoreceptor str domain-containing protein</fullName>
    </submittedName>
</protein>
<keyword evidence="1" id="KW-0812">Transmembrane</keyword>
<feature type="transmembrane region" description="Helical" evidence="1">
    <location>
        <begin position="241"/>
        <end position="264"/>
    </location>
</feature>
<dbReference type="SUPFAM" id="SSF81321">
    <property type="entry name" value="Family A G protein-coupled receptor-like"/>
    <property type="match status" value="1"/>
</dbReference>
<gene>
    <name evidence="2" type="ORF">DdX_18629</name>
</gene>
<evidence type="ECO:0000313" key="2">
    <source>
        <dbReference type="EMBL" id="KAI1697197.1"/>
    </source>
</evidence>
<dbReference type="EMBL" id="JAKKPZ010000281">
    <property type="protein sequence ID" value="KAI1697197.1"/>
    <property type="molecule type" value="Genomic_DNA"/>
</dbReference>
<dbReference type="Proteomes" id="UP001201812">
    <property type="component" value="Unassembled WGS sequence"/>
</dbReference>
<keyword evidence="1" id="KW-1133">Transmembrane helix</keyword>
<feature type="transmembrane region" description="Helical" evidence="1">
    <location>
        <begin position="182"/>
        <end position="201"/>
    </location>
</feature>
<feature type="transmembrane region" description="Helical" evidence="1">
    <location>
        <begin position="148"/>
        <end position="170"/>
    </location>
</feature>
<organism evidence="2 3">
    <name type="scientific">Ditylenchus destructor</name>
    <dbReference type="NCBI Taxonomy" id="166010"/>
    <lineage>
        <taxon>Eukaryota</taxon>
        <taxon>Metazoa</taxon>
        <taxon>Ecdysozoa</taxon>
        <taxon>Nematoda</taxon>
        <taxon>Chromadorea</taxon>
        <taxon>Rhabditida</taxon>
        <taxon>Tylenchina</taxon>
        <taxon>Tylenchomorpha</taxon>
        <taxon>Sphaerularioidea</taxon>
        <taxon>Anguinidae</taxon>
        <taxon>Anguininae</taxon>
        <taxon>Ditylenchus</taxon>
    </lineage>
</organism>
<keyword evidence="3" id="KW-1185">Reference proteome</keyword>
<sequence>MPNVSNQAITTVDLASVKGICCNTENIKADSCLKKLLGDNQYHFPKKTLYLQVRGNMTAEIDEIHHATETTINTLSIIFNCYLLYLIEYQSTFGVKLYKYLLTIDAVLDLCLSVATLLAQPAALISNGNCVCISNGFFAGRSAAVDSFILTFYLFVLHTNIVWIPVQFVYRYRLLCKDNAKSKFSIIVVAVIYCMVALWIIRKGFSEVRDEYQLIGQQVLDANNWPSVKHHFFIGRSINDWLMVVYVSLWVLTCCISIGIVVWCERSITKSFNQLSNLSKGSANSNTQRMHREFHRALLAMAICPLVTTSVPYKLIDTRCNQVLSAPGLAAFGRSKL</sequence>
<dbReference type="Pfam" id="PF10317">
    <property type="entry name" value="7TM_GPCR_Srd"/>
    <property type="match status" value="1"/>
</dbReference>